<evidence type="ECO:0000313" key="2">
    <source>
        <dbReference type="Proteomes" id="UP001570071"/>
    </source>
</evidence>
<proteinExistence type="predicted"/>
<sequence length="75" mass="8821">MQLLYTADIADVSVVGFENKTNYFHSNNMPLDEGLAKGLWIFLNSTLVDQYFRKMNWHTQVNATDLRTLRYPTYE</sequence>
<name>A0ABV4N5W3_9VIBR</name>
<reference evidence="1 2" key="1">
    <citation type="journal article" date="2024" name="ISME J.">
        <title>Tailless and filamentous prophages are predominant in marine Vibrio.</title>
        <authorList>
            <person name="Steensen K."/>
            <person name="Seneca J."/>
            <person name="Bartlau N."/>
            <person name="Yu X.A."/>
            <person name="Hussain F.A."/>
            <person name="Polz M.F."/>
        </authorList>
    </citation>
    <scope>NUCLEOTIDE SEQUENCE [LARGE SCALE GENOMIC DNA]</scope>
    <source>
        <strain evidence="1 2">10N.239.312.F12</strain>
    </source>
</reference>
<accession>A0ABV4N5W3</accession>
<gene>
    <name evidence="1" type="ORF">AB6D66_26465</name>
</gene>
<dbReference type="GO" id="GO:0032259">
    <property type="term" value="P:methylation"/>
    <property type="evidence" value="ECO:0007669"/>
    <property type="project" value="UniProtKB-KW"/>
</dbReference>
<organism evidence="1 2">
    <name type="scientific">Vibrio pomeroyi</name>
    <dbReference type="NCBI Taxonomy" id="198832"/>
    <lineage>
        <taxon>Bacteria</taxon>
        <taxon>Pseudomonadati</taxon>
        <taxon>Pseudomonadota</taxon>
        <taxon>Gammaproteobacteria</taxon>
        <taxon>Vibrionales</taxon>
        <taxon>Vibrionaceae</taxon>
        <taxon>Vibrio</taxon>
    </lineage>
</organism>
<dbReference type="GO" id="GO:0008168">
    <property type="term" value="F:methyltransferase activity"/>
    <property type="evidence" value="ECO:0007669"/>
    <property type="project" value="UniProtKB-KW"/>
</dbReference>
<dbReference type="EMBL" id="JBFSSG010000148">
    <property type="protein sequence ID" value="MEZ8724602.1"/>
    <property type="molecule type" value="Genomic_DNA"/>
</dbReference>
<comment type="caution">
    <text evidence="1">The sequence shown here is derived from an EMBL/GenBank/DDBJ whole genome shotgun (WGS) entry which is preliminary data.</text>
</comment>
<feature type="non-terminal residue" evidence="1">
    <location>
        <position position="75"/>
    </location>
</feature>
<evidence type="ECO:0000313" key="1">
    <source>
        <dbReference type="EMBL" id="MEZ8724602.1"/>
    </source>
</evidence>
<keyword evidence="1" id="KW-0489">Methyltransferase</keyword>
<protein>
    <submittedName>
        <fullName evidence="1">Modification methylase</fullName>
    </submittedName>
</protein>
<keyword evidence="1" id="KW-0808">Transferase</keyword>
<keyword evidence="2" id="KW-1185">Reference proteome</keyword>
<dbReference type="Proteomes" id="UP001570071">
    <property type="component" value="Unassembled WGS sequence"/>
</dbReference>